<name>A0A6A4VX55_AMPAM</name>
<evidence type="ECO:0000313" key="2">
    <source>
        <dbReference type="EMBL" id="KAF0296164.1"/>
    </source>
</evidence>
<dbReference type="Proteomes" id="UP000440578">
    <property type="component" value="Unassembled WGS sequence"/>
</dbReference>
<protein>
    <submittedName>
        <fullName evidence="2">Uncharacterized protein</fullName>
    </submittedName>
</protein>
<reference evidence="2 3" key="1">
    <citation type="submission" date="2019-07" db="EMBL/GenBank/DDBJ databases">
        <title>Draft genome assembly of a fouling barnacle, Amphibalanus amphitrite (Darwin, 1854): The first reference genome for Thecostraca.</title>
        <authorList>
            <person name="Kim W."/>
        </authorList>
    </citation>
    <scope>NUCLEOTIDE SEQUENCE [LARGE SCALE GENOMIC DNA]</scope>
    <source>
        <strain evidence="2">SNU_AA5</strain>
        <tissue evidence="2">Soma without cirri and trophi</tissue>
    </source>
</reference>
<proteinExistence type="predicted"/>
<sequence length="132" mass="14646">MFKPLFEDVVVSGGVPPGATRRPRHDESPTTVAAPRVRPPRYDVLSTVALVAHLALFLFSFLLPILLVTHRRGQPSCVEMPDAHELRDVLVVLMVFVQTSLLTPVVLLFSQAFRDAANIQLARIAARFFCGR</sequence>
<dbReference type="AlphaFoldDB" id="A0A6A4VX55"/>
<feature type="transmembrane region" description="Helical" evidence="1">
    <location>
        <begin position="89"/>
        <end position="109"/>
    </location>
</feature>
<evidence type="ECO:0000256" key="1">
    <source>
        <dbReference type="SAM" id="Phobius"/>
    </source>
</evidence>
<keyword evidence="3" id="KW-1185">Reference proteome</keyword>
<feature type="transmembrane region" description="Helical" evidence="1">
    <location>
        <begin position="44"/>
        <end position="68"/>
    </location>
</feature>
<comment type="caution">
    <text evidence="2">The sequence shown here is derived from an EMBL/GenBank/DDBJ whole genome shotgun (WGS) entry which is preliminary data.</text>
</comment>
<gene>
    <name evidence="2" type="ORF">FJT64_006316</name>
</gene>
<dbReference type="EMBL" id="VIIS01001579">
    <property type="protein sequence ID" value="KAF0296164.1"/>
    <property type="molecule type" value="Genomic_DNA"/>
</dbReference>
<keyword evidence="1" id="KW-0472">Membrane</keyword>
<keyword evidence="1" id="KW-1133">Transmembrane helix</keyword>
<evidence type="ECO:0000313" key="3">
    <source>
        <dbReference type="Proteomes" id="UP000440578"/>
    </source>
</evidence>
<organism evidence="2 3">
    <name type="scientific">Amphibalanus amphitrite</name>
    <name type="common">Striped barnacle</name>
    <name type="synonym">Balanus amphitrite</name>
    <dbReference type="NCBI Taxonomy" id="1232801"/>
    <lineage>
        <taxon>Eukaryota</taxon>
        <taxon>Metazoa</taxon>
        <taxon>Ecdysozoa</taxon>
        <taxon>Arthropoda</taxon>
        <taxon>Crustacea</taxon>
        <taxon>Multicrustacea</taxon>
        <taxon>Cirripedia</taxon>
        <taxon>Thoracica</taxon>
        <taxon>Thoracicalcarea</taxon>
        <taxon>Balanomorpha</taxon>
        <taxon>Balanoidea</taxon>
        <taxon>Balanidae</taxon>
        <taxon>Amphibalaninae</taxon>
        <taxon>Amphibalanus</taxon>
    </lineage>
</organism>
<keyword evidence="1" id="KW-0812">Transmembrane</keyword>
<accession>A0A6A4VX55</accession>